<gene>
    <name evidence="1" type="ORF">Dsi01nite_042370</name>
</gene>
<dbReference type="AlphaFoldDB" id="A0A919UC02"/>
<evidence type="ECO:0000313" key="2">
    <source>
        <dbReference type="Proteomes" id="UP000660611"/>
    </source>
</evidence>
<proteinExistence type="predicted"/>
<dbReference type="EMBL" id="BONQ01000062">
    <property type="protein sequence ID" value="GIG46196.1"/>
    <property type="molecule type" value="Genomic_DNA"/>
</dbReference>
<comment type="caution">
    <text evidence="1">The sequence shown here is derived from an EMBL/GenBank/DDBJ whole genome shotgun (WGS) entry which is preliminary data.</text>
</comment>
<keyword evidence="2" id="KW-1185">Reference proteome</keyword>
<reference evidence="1" key="1">
    <citation type="submission" date="2021-01" db="EMBL/GenBank/DDBJ databases">
        <title>Whole genome shotgun sequence of Dactylosporangium siamense NBRC 106093.</title>
        <authorList>
            <person name="Komaki H."/>
            <person name="Tamura T."/>
        </authorList>
    </citation>
    <scope>NUCLEOTIDE SEQUENCE</scope>
    <source>
        <strain evidence="1">NBRC 106093</strain>
    </source>
</reference>
<protein>
    <submittedName>
        <fullName evidence="1">Uncharacterized protein</fullName>
    </submittedName>
</protein>
<accession>A0A919UC02</accession>
<organism evidence="1 2">
    <name type="scientific">Dactylosporangium siamense</name>
    <dbReference type="NCBI Taxonomy" id="685454"/>
    <lineage>
        <taxon>Bacteria</taxon>
        <taxon>Bacillati</taxon>
        <taxon>Actinomycetota</taxon>
        <taxon>Actinomycetes</taxon>
        <taxon>Micromonosporales</taxon>
        <taxon>Micromonosporaceae</taxon>
        <taxon>Dactylosporangium</taxon>
    </lineage>
</organism>
<name>A0A919UC02_9ACTN</name>
<evidence type="ECO:0000313" key="1">
    <source>
        <dbReference type="EMBL" id="GIG46196.1"/>
    </source>
</evidence>
<sequence length="198" mass="20071">MAMGILSRLTPLVGVPVGLTAAGVFVWQASFAAFSATTTDGVDNWAAGSVSFGANAPATAMFTASGLKPGSNGTACVKITYTGSLAASVRLYLKNADLGGTGLAGYLTFQVNEGTGSAADCSDFVSSANDYNAVGMGDTTKTLAAFNTASNSYATGVSGWAATANTTKTYQFKWQVQDNNAANGTTASATFTWEAQNT</sequence>
<dbReference type="Proteomes" id="UP000660611">
    <property type="component" value="Unassembled WGS sequence"/>
</dbReference>